<organism evidence="1 2">
    <name type="scientific">Violaceomyces palustris</name>
    <dbReference type="NCBI Taxonomy" id="1673888"/>
    <lineage>
        <taxon>Eukaryota</taxon>
        <taxon>Fungi</taxon>
        <taxon>Dikarya</taxon>
        <taxon>Basidiomycota</taxon>
        <taxon>Ustilaginomycotina</taxon>
        <taxon>Ustilaginomycetes</taxon>
        <taxon>Violaceomycetales</taxon>
        <taxon>Violaceomycetaceae</taxon>
        <taxon>Violaceomyces</taxon>
    </lineage>
</organism>
<sequence length="2119" mass="227511">MSGADDDDEDRAHLDQLVLDQAKLSSAIASEQGDIFIIQWLSKAELALSKARPQAIRSVQSQFEESLLSLLSANQQNAAGSNAPGSSSPSTKAPPTPSNYPKPARPARHLIARCFILLFTKTESRSLFDTLQSLVRVAGDEPKSKIAPSREVRVSCLYVAGEVFGVLGQQVMSLFIEIVALSQRLFKSTSNPVILRYHALTALQKAINVAGKSLSDQTGKELLKSLRTGLGDKAGAVVRGSAECLLALSADTTFISTRGEIEGILTACFKSLETADFVTKKAVSKLAAGLLASTQAENSAPVALPAKKSGKKKKEGEADSDDDQEIQPPPAGLDGRGRTMLSLNGMLDQLSHPFLKPSTSRKSKAAILDIYASLFTMLGSDWVLSNYPSILKHLIDELANHSRGSSPRAEVLGVRTGISIILRKLIGERMLGEQGQVLAIQEISNEYLKKYPSVMPEQQPPSKYTLVLALDEVAGLLAQLGSAPPQVQDALYEPLVRCLSHPSHSVQISAAWCIRTLCFVQPTLLTGTISSVLELLNRDLTLLTGGGSNGGPQIARRANGDARALAALINVIPRRPLYTSFAISAKVLSLAIQLLKNSGNHELSVSSVEISCAWTLVGSLMSLGPNFVRLHLPQLLILWRNALPKPTTKDTAVGPSTRSDGEWGFLLHVRECTLGSVQSFLVHNSGSLLNLDTARRIVAFLSNTLAFVNGFSGQFPHLSQEQVPGAERASLSLLDREHLLRRRLFQCFTLLAGNPAMEPLQASLVNVALQNFSEPDRYVGSAAQAAIAASSGNFTSIWSVADGYAFGITSLQRDTDTFVSQEQDQGSLQSSTNLLTKPDWLNRDSIEVQLDALQRRPVLGAAEHDVLVLYGSKLTTRLPTTLEMEEIPRLSPPAATGQVDSAIELFSTLLPYQERDTQVSALEALLAYSRSSRLDKNPGRKVAIQMNACVAILGSLRVAMQGGVRAGKRPSGFNNERLSTAMRELLQDALLQGDLALRSAASEAYGRLAAVAGSHAMSSQVQFLVDQVVSNRDPDARAGCAMAFGSIYSEVGGLSAGPLTKTVVNVLMSLSNDPHPTVHYYALEALRMVVEAASLSYSPYVGSTLGMLVKLYMLDTHEPEGGSAGSVNLRAELPAHQAICRVISAVIGVLGPDLQESAKVSGLIYTLLVELSTEADDGVKVEAIKATQHFGLFAADHLENSAWISKLRVQLKSSNRPLKLASINAFYQLVQREALAMSKIGGDKLVEEFFSQLDEDPSLDGVREVITSWLRQTADLAPGGWIDLCQRIMSSVGRSGSTGATAVEPPKPQTNVLQDEEAATIDLGGDSGSNKSGVSRGSRWRTQLFALQCLHEVFVTVKKSGKVEHFSTPIGSNEPASQRRFLMSSRVTDLIKMAFTASTAANAEIRLEGLTILKDVIESFKATRDPDFDDALLLEQHQAPIAAALTPAFLADSTPEVLAAAVQICAVFVGSGVVRQVSKMGRILKQLVAALECCMEPTMEKLGDVVDLSPNASAMLKIAVFTAWAELQVASVKQDYLIEVVKPHIASLAPFWVASLREYAKIRTDPEGSGVGVAGPGPVVNASLDSQYAGLAREVVTPYYERSWFKMLHAVAVLMNANHPAILKAMDGEPTSTDAAPATNSAPPIFRSEPTLFFFVLYGLAFEALASMAGKEGALESQIMRIALQAMRSLSKAQYAGTALLQDSIFEELCNLAYRLVMTEPPAVQMSVIEMMSGFAASYGKRLLGDVEEKAGSKALPKGSKLTHCLRVVICVLSQTRSSRGTPEEKAALLRSAYTSFMGIVSLYPASLQEELWAVGFYTYSEMLKDESSDVDLVGPTLSSLKELCERASKSTAPYSDLLQRSVHGFVSAALQNVDDMRTRAGSVADSKTKNSLLATVVLLTSLPASVKISQAVAEHACFLIVQKMSAEEDDVSMTAVNCARSLILASSRGNPALQYCVGQLLPGLVEFLIKNGPEAVKHQQQRDSGSVKVEEIVRTFTALFNIIPTSHRARMLGIILPIFLLLVSASSSSSAHLANQHGQNQGTIQNLVVSQLVSIATSDPTSMKEATSNLDPERKSLLETCIRSALVASQRGGMNALAGARGNLAKSENSIALKSFGA</sequence>
<evidence type="ECO:0000313" key="1">
    <source>
        <dbReference type="EMBL" id="PWN53232.1"/>
    </source>
</evidence>
<dbReference type="Proteomes" id="UP000245626">
    <property type="component" value="Unassembled WGS sequence"/>
</dbReference>
<name>A0ACD0P5E6_9BASI</name>
<keyword evidence="2" id="KW-1185">Reference proteome</keyword>
<dbReference type="EMBL" id="KZ819735">
    <property type="protein sequence ID" value="PWN53232.1"/>
    <property type="molecule type" value="Genomic_DNA"/>
</dbReference>
<protein>
    <submittedName>
        <fullName evidence="1">Uncharacterized protein</fullName>
    </submittedName>
</protein>
<gene>
    <name evidence="1" type="ORF">IE53DRAFT_199598</name>
</gene>
<reference evidence="1 2" key="1">
    <citation type="journal article" date="2018" name="Mol. Biol. Evol.">
        <title>Broad Genomic Sampling Reveals a Smut Pathogenic Ancestry of the Fungal Clade Ustilaginomycotina.</title>
        <authorList>
            <person name="Kijpornyongpan T."/>
            <person name="Mondo S.J."/>
            <person name="Barry K."/>
            <person name="Sandor L."/>
            <person name="Lee J."/>
            <person name="Lipzen A."/>
            <person name="Pangilinan J."/>
            <person name="LaButti K."/>
            <person name="Hainaut M."/>
            <person name="Henrissat B."/>
            <person name="Grigoriev I.V."/>
            <person name="Spatafora J.W."/>
            <person name="Aime M.C."/>
        </authorList>
    </citation>
    <scope>NUCLEOTIDE SEQUENCE [LARGE SCALE GENOMIC DNA]</scope>
    <source>
        <strain evidence="1 2">SA 807</strain>
    </source>
</reference>
<evidence type="ECO:0000313" key="2">
    <source>
        <dbReference type="Proteomes" id="UP000245626"/>
    </source>
</evidence>
<proteinExistence type="predicted"/>
<accession>A0ACD0P5E6</accession>